<dbReference type="EMBL" id="JAGKQM010000007">
    <property type="protein sequence ID" value="KAH0919348.1"/>
    <property type="molecule type" value="Genomic_DNA"/>
</dbReference>
<protein>
    <submittedName>
        <fullName evidence="1">Uncharacterized protein</fullName>
    </submittedName>
</protein>
<dbReference type="InterPro" id="IPR008507">
    <property type="entry name" value="DUF789"/>
</dbReference>
<keyword evidence="2" id="KW-1185">Reference proteome</keyword>
<dbReference type="Pfam" id="PF05623">
    <property type="entry name" value="DUF789"/>
    <property type="match status" value="2"/>
</dbReference>
<reference evidence="1 2" key="1">
    <citation type="submission" date="2021-05" db="EMBL/GenBank/DDBJ databases">
        <title>Genome Assembly of Synthetic Allotetraploid Brassica napus Reveals Homoeologous Exchanges between Subgenomes.</title>
        <authorList>
            <person name="Davis J.T."/>
        </authorList>
    </citation>
    <scope>NUCLEOTIDE SEQUENCE [LARGE SCALE GENOMIC DNA]</scope>
    <source>
        <strain evidence="2">cv. Da-Ae</strain>
        <tissue evidence="1">Seedling</tissue>
    </source>
</reference>
<comment type="caution">
    <text evidence="1">The sequence shown here is derived from an EMBL/GenBank/DDBJ whole genome shotgun (WGS) entry which is preliminary data.</text>
</comment>
<dbReference type="PANTHER" id="PTHR31343:SF43">
    <property type="entry name" value="GENOME ASSEMBLY, CHROMOSOME: A07"/>
    <property type="match status" value="1"/>
</dbReference>
<dbReference type="Proteomes" id="UP000824890">
    <property type="component" value="Unassembled WGS sequence"/>
</dbReference>
<accession>A0ABQ8CQK8</accession>
<evidence type="ECO:0000313" key="1">
    <source>
        <dbReference type="EMBL" id="KAH0919348.1"/>
    </source>
</evidence>
<name>A0ABQ8CQK8_BRANA</name>
<organism evidence="1 2">
    <name type="scientific">Brassica napus</name>
    <name type="common">Rape</name>
    <dbReference type="NCBI Taxonomy" id="3708"/>
    <lineage>
        <taxon>Eukaryota</taxon>
        <taxon>Viridiplantae</taxon>
        <taxon>Streptophyta</taxon>
        <taxon>Embryophyta</taxon>
        <taxon>Tracheophyta</taxon>
        <taxon>Spermatophyta</taxon>
        <taxon>Magnoliopsida</taxon>
        <taxon>eudicotyledons</taxon>
        <taxon>Gunneridae</taxon>
        <taxon>Pentapetalae</taxon>
        <taxon>rosids</taxon>
        <taxon>malvids</taxon>
        <taxon>Brassicales</taxon>
        <taxon>Brassicaceae</taxon>
        <taxon>Brassiceae</taxon>
        <taxon>Brassica</taxon>
    </lineage>
</organism>
<proteinExistence type="predicted"/>
<sequence length="180" mass="21321">MSDIFHLWHQQVKEDIEYFRLETIMQYYVPYLSAIQIHTNISVVLFRLASLSINSLCGLTMEVFLKFRSLFVLQEPEEVVETESSDWWIDSESEKLLSRSMSNDSSKTWEDVSEDSVFEPYENPIAYLPLFCLATYKMQGDLWRKTGFDQDRLIYLQSAADSWLKQLSDDHHDNNFFINF</sequence>
<gene>
    <name evidence="1" type="ORF">HID58_027008</name>
</gene>
<evidence type="ECO:0000313" key="2">
    <source>
        <dbReference type="Proteomes" id="UP000824890"/>
    </source>
</evidence>
<dbReference type="PANTHER" id="PTHR31343">
    <property type="entry name" value="T15D22.8"/>
    <property type="match status" value="1"/>
</dbReference>